<dbReference type="InterPro" id="IPR002931">
    <property type="entry name" value="Transglutaminase-like"/>
</dbReference>
<dbReference type="Gene3D" id="3.10.620.30">
    <property type="match status" value="1"/>
</dbReference>
<feature type="compositionally biased region" description="Low complexity" evidence="4">
    <location>
        <begin position="30"/>
        <end position="45"/>
    </location>
</feature>
<dbReference type="InterPro" id="IPR038765">
    <property type="entry name" value="Papain-like_cys_pep_sf"/>
</dbReference>
<accession>A0ABQ8FK33</accession>
<gene>
    <name evidence="6" type="ORF">BASA50_004029</name>
</gene>
<dbReference type="Gene3D" id="2.20.25.10">
    <property type="match status" value="1"/>
</dbReference>
<proteinExistence type="inferred from homology"/>
<evidence type="ECO:0000256" key="2">
    <source>
        <dbReference type="ARBA" id="ARBA00022723"/>
    </source>
</evidence>
<sequence>MTPEQINQIVAQITTRFYQLQADRTSSHLSSNSPRPAPSSRAAPTSVEQLAAAFRSVVPASGHPLHQSRPAEQRKFLDRLSGAQKLVLLYENLDIQDQARASIPVDALHDEAHVLQVQNPKATFDQLLMKCLLKWFKGDSFKWVNQPPCDKCQGETVSIGATAPTSDDTKYGATTVELYKCKSCHSHTRFPRYNDPVKLLETRRGRCGEWANVFCLICRTMGFETRYILDFTDHVWTEVYDVHEKRWVHCDSCEGEGAYDTPLMYETGWGKKLTYIVAIGINDVVDVTRRYSRTPEIWSRRNLVNEEWISPALKSITLGCRRTLSESFRIELAQRDKEEELELKGSSMSLSSGDGLVGRQSGALEWREMRGEMGNSSPDKK</sequence>
<dbReference type="SMART" id="SM00460">
    <property type="entry name" value="TGc"/>
    <property type="match status" value="1"/>
</dbReference>
<keyword evidence="2" id="KW-0479">Metal-binding</keyword>
<organism evidence="6 7">
    <name type="scientific">Batrachochytrium salamandrivorans</name>
    <dbReference type="NCBI Taxonomy" id="1357716"/>
    <lineage>
        <taxon>Eukaryota</taxon>
        <taxon>Fungi</taxon>
        <taxon>Fungi incertae sedis</taxon>
        <taxon>Chytridiomycota</taxon>
        <taxon>Chytridiomycota incertae sedis</taxon>
        <taxon>Chytridiomycetes</taxon>
        <taxon>Rhizophydiales</taxon>
        <taxon>Rhizophydiales incertae sedis</taxon>
        <taxon>Batrachochytrium</taxon>
    </lineage>
</organism>
<dbReference type="InterPro" id="IPR050883">
    <property type="entry name" value="PNGase"/>
</dbReference>
<dbReference type="SUPFAM" id="SSF54001">
    <property type="entry name" value="Cysteine proteinases"/>
    <property type="match status" value="1"/>
</dbReference>
<keyword evidence="7" id="KW-1185">Reference proteome</keyword>
<evidence type="ECO:0000256" key="3">
    <source>
        <dbReference type="ARBA" id="ARBA00022833"/>
    </source>
</evidence>
<dbReference type="EMBL" id="JAFCIX010000116">
    <property type="protein sequence ID" value="KAH6598147.1"/>
    <property type="molecule type" value="Genomic_DNA"/>
</dbReference>
<feature type="region of interest" description="Disordered" evidence="4">
    <location>
        <begin position="338"/>
        <end position="359"/>
    </location>
</feature>
<reference evidence="6 7" key="1">
    <citation type="submission" date="2021-02" db="EMBL/GenBank/DDBJ databases">
        <title>Variation within the Batrachochytrium salamandrivorans European outbreak.</title>
        <authorList>
            <person name="Kelly M."/>
            <person name="Pasmans F."/>
            <person name="Shea T.P."/>
            <person name="Munoz J.F."/>
            <person name="Carranza S."/>
            <person name="Cuomo C.A."/>
            <person name="Martel A."/>
        </authorList>
    </citation>
    <scope>NUCLEOTIDE SEQUENCE [LARGE SCALE GENOMIC DNA]</scope>
    <source>
        <strain evidence="6 7">AMFP18/2</strain>
    </source>
</reference>
<dbReference type="Pfam" id="PF01841">
    <property type="entry name" value="Transglut_core"/>
    <property type="match status" value="1"/>
</dbReference>
<evidence type="ECO:0000259" key="5">
    <source>
        <dbReference type="SMART" id="SM00460"/>
    </source>
</evidence>
<dbReference type="Proteomes" id="UP001648503">
    <property type="component" value="Unassembled WGS sequence"/>
</dbReference>
<feature type="compositionally biased region" description="Low complexity" evidence="4">
    <location>
        <begin position="344"/>
        <end position="358"/>
    </location>
</feature>
<evidence type="ECO:0000313" key="6">
    <source>
        <dbReference type="EMBL" id="KAH6598147.1"/>
    </source>
</evidence>
<dbReference type="PANTHER" id="PTHR12143:SF19">
    <property type="entry name" value="PEPTIDE-N(4)-(N-ACETYL-BETA-GLUCOSAMINYL)ASPARAGINE AMIDASE"/>
    <property type="match status" value="1"/>
</dbReference>
<dbReference type="PANTHER" id="PTHR12143">
    <property type="entry name" value="PEPTIDE N-GLYCANASE PNGASE -RELATED"/>
    <property type="match status" value="1"/>
</dbReference>
<comment type="similarity">
    <text evidence="1">Belongs to the transglutaminase-like superfamily. PNGase family.</text>
</comment>
<evidence type="ECO:0000256" key="1">
    <source>
        <dbReference type="ARBA" id="ARBA00009390"/>
    </source>
</evidence>
<protein>
    <recommendedName>
        <fullName evidence="5">Transglutaminase-like domain-containing protein</fullName>
    </recommendedName>
</protein>
<name>A0ABQ8FK33_9FUNG</name>
<evidence type="ECO:0000313" key="7">
    <source>
        <dbReference type="Proteomes" id="UP001648503"/>
    </source>
</evidence>
<keyword evidence="3" id="KW-0862">Zinc</keyword>
<feature type="region of interest" description="Disordered" evidence="4">
    <location>
        <begin position="24"/>
        <end position="45"/>
    </location>
</feature>
<evidence type="ECO:0000256" key="4">
    <source>
        <dbReference type="SAM" id="MobiDB-lite"/>
    </source>
</evidence>
<comment type="caution">
    <text evidence="6">The sequence shown here is derived from an EMBL/GenBank/DDBJ whole genome shotgun (WGS) entry which is preliminary data.</text>
</comment>
<feature type="domain" description="Transglutaminase-like" evidence="5">
    <location>
        <begin position="199"/>
        <end position="254"/>
    </location>
</feature>